<feature type="domain" description="NfeD1b N-terminal" evidence="9">
    <location>
        <begin position="284"/>
        <end position="436"/>
    </location>
</feature>
<keyword evidence="3 5" id="KW-1133">Transmembrane helix</keyword>
<feature type="transmembrane region" description="Helical" evidence="5">
    <location>
        <begin position="633"/>
        <end position="651"/>
    </location>
</feature>
<dbReference type="Gene3D" id="2.40.50.140">
    <property type="entry name" value="Nucleic acid-binding proteins"/>
    <property type="match status" value="1"/>
</dbReference>
<evidence type="ECO:0000259" key="9">
    <source>
        <dbReference type="Pfam" id="PF25145"/>
    </source>
</evidence>
<dbReference type="InterPro" id="IPR056739">
    <property type="entry name" value="NfeD_membrane"/>
</dbReference>
<evidence type="ECO:0000259" key="8">
    <source>
        <dbReference type="Pfam" id="PF24961"/>
    </source>
</evidence>
<dbReference type="PANTHER" id="PTHR33507:SF3">
    <property type="entry name" value="INNER MEMBRANE PROTEIN YBBJ"/>
    <property type="match status" value="1"/>
</dbReference>
<feature type="signal peptide" evidence="6">
    <location>
        <begin position="1"/>
        <end position="29"/>
    </location>
</feature>
<evidence type="ECO:0000313" key="10">
    <source>
        <dbReference type="EMBL" id="TWU12296.1"/>
    </source>
</evidence>
<organism evidence="10 11">
    <name type="scientific">Symmachiella macrocystis</name>
    <dbReference type="NCBI Taxonomy" id="2527985"/>
    <lineage>
        <taxon>Bacteria</taxon>
        <taxon>Pseudomonadati</taxon>
        <taxon>Planctomycetota</taxon>
        <taxon>Planctomycetia</taxon>
        <taxon>Planctomycetales</taxon>
        <taxon>Planctomycetaceae</taxon>
        <taxon>Symmachiella</taxon>
    </lineage>
</organism>
<keyword evidence="6" id="KW-0732">Signal</keyword>
<dbReference type="SUPFAM" id="SSF52096">
    <property type="entry name" value="ClpP/crotonase"/>
    <property type="match status" value="1"/>
</dbReference>
<dbReference type="InterPro" id="IPR052165">
    <property type="entry name" value="Membrane_assoc_protease"/>
</dbReference>
<dbReference type="InterPro" id="IPR002810">
    <property type="entry name" value="NfeD-like_C"/>
</dbReference>
<sequence precursor="true">MEQMCIDRERCRRAAWLFGAFAAFLPVSAALGQADVAQAKPQAAAIGQFITLDGTIDDAAIGRVKRMGLALQNRAQQEGRKGVLVLEITKGTSQFHNVQGLANFLSKDLPGLRKVAWIPQDVSGNNVVAALACNDIVMHPDAALGNIGLGKSLDPDEQNFVVNLVNRRHNNKLSSALAMGMTDPQVEVIQVQIQSGEPPNDATETRLVLPDEFERLQRVERVAIPQHETVKNPGRAGTFTGSQAAHGGYLVSAVAQDKSDVAELYGLPRQAMREDPAGGDAPVVRVIRIDDMIEPILQGFVVRHIEQAVAEGANLIIFEIDSPGGFAHSSQEIANTIADLDSQEVRTVAYVPKMAYSGAAIVALGCDEIYLHPDAKIGDAGAIHEVGPEGKFQWVPEKLLGPLKENLQDLARKNNRPEALALAMTIKETEVFQVKHRDTGRVWYMTEDEIHAKGDEWIKGAIVPETRNDQLLTINGERAEELLIAEAPVADQEELRERLSIPPEVSLQAVGRTWVDSLVFILNEPGVKLLLIVLGIIGVYIELHVPSGLFGIGAGVCFALFFWASYLGGTAGWLEVVLFLCGIICIGIELFVIPGLTVFGVSGGLLMIASLILASQTFVIPQSSMDYKILERSVISLAGAIVGVVVIAAVLNRFLPKMPLFDQLVLTPPGAENAGQPQLAPDLVGAGTARLVGRTGVATTVLRPAGKAKIDDEFIDVVSDGPYIDAGSEIEVVSAEGNYIIVRRV</sequence>
<dbReference type="OrthoDB" id="284354at2"/>
<comment type="subcellular location">
    <subcellularLocation>
        <location evidence="1">Membrane</location>
        <topology evidence="1">Multi-pass membrane protein</topology>
    </subcellularLocation>
</comment>
<evidence type="ECO:0000313" key="11">
    <source>
        <dbReference type="Proteomes" id="UP000320735"/>
    </source>
</evidence>
<keyword evidence="4 5" id="KW-0472">Membrane</keyword>
<feature type="transmembrane region" description="Helical" evidence="5">
    <location>
        <begin position="572"/>
        <end position="592"/>
    </location>
</feature>
<protein>
    <submittedName>
        <fullName evidence="10">Uncharacterized protein</fullName>
    </submittedName>
</protein>
<evidence type="ECO:0000256" key="6">
    <source>
        <dbReference type="SAM" id="SignalP"/>
    </source>
</evidence>
<evidence type="ECO:0000259" key="7">
    <source>
        <dbReference type="Pfam" id="PF01957"/>
    </source>
</evidence>
<dbReference type="SUPFAM" id="SSF141322">
    <property type="entry name" value="NfeD domain-like"/>
    <property type="match status" value="1"/>
</dbReference>
<dbReference type="Gene3D" id="3.90.226.10">
    <property type="entry name" value="2-enoyl-CoA Hydratase, Chain A, domain 1"/>
    <property type="match status" value="1"/>
</dbReference>
<dbReference type="RefSeq" id="WP_146369790.1">
    <property type="nucleotide sequence ID" value="NZ_SJPP01000001.1"/>
</dbReference>
<dbReference type="InterPro" id="IPR056738">
    <property type="entry name" value="NfeD1b_N"/>
</dbReference>
<feature type="transmembrane region" description="Helical" evidence="5">
    <location>
        <begin position="599"/>
        <end position="621"/>
    </location>
</feature>
<evidence type="ECO:0000256" key="4">
    <source>
        <dbReference type="ARBA" id="ARBA00023136"/>
    </source>
</evidence>
<dbReference type="Pfam" id="PF25145">
    <property type="entry name" value="NfeD1b_N"/>
    <property type="match status" value="1"/>
</dbReference>
<comment type="caution">
    <text evidence="10">The sequence shown here is derived from an EMBL/GenBank/DDBJ whole genome shotgun (WGS) entry which is preliminary data.</text>
</comment>
<dbReference type="InterPro" id="IPR029045">
    <property type="entry name" value="ClpP/crotonase-like_dom_sf"/>
</dbReference>
<dbReference type="Proteomes" id="UP000320735">
    <property type="component" value="Unassembled WGS sequence"/>
</dbReference>
<dbReference type="GO" id="GO:0005886">
    <property type="term" value="C:plasma membrane"/>
    <property type="evidence" value="ECO:0007669"/>
    <property type="project" value="TreeGrafter"/>
</dbReference>
<keyword evidence="11" id="KW-1185">Reference proteome</keyword>
<dbReference type="AlphaFoldDB" id="A0A5C6BLX2"/>
<dbReference type="Pfam" id="PF24961">
    <property type="entry name" value="NfeD_membrane"/>
    <property type="match status" value="1"/>
</dbReference>
<reference evidence="10 11" key="1">
    <citation type="submission" date="2019-02" db="EMBL/GenBank/DDBJ databases">
        <title>Deep-cultivation of Planctomycetes and their phenomic and genomic characterization uncovers novel biology.</title>
        <authorList>
            <person name="Wiegand S."/>
            <person name="Jogler M."/>
            <person name="Boedeker C."/>
            <person name="Pinto D."/>
            <person name="Vollmers J."/>
            <person name="Rivas-Marin E."/>
            <person name="Kohn T."/>
            <person name="Peeters S.H."/>
            <person name="Heuer A."/>
            <person name="Rast P."/>
            <person name="Oberbeckmann S."/>
            <person name="Bunk B."/>
            <person name="Jeske O."/>
            <person name="Meyerdierks A."/>
            <person name="Storesund J.E."/>
            <person name="Kallscheuer N."/>
            <person name="Luecker S."/>
            <person name="Lage O.M."/>
            <person name="Pohl T."/>
            <person name="Merkel B.J."/>
            <person name="Hornburger P."/>
            <person name="Mueller R.-W."/>
            <person name="Bruemmer F."/>
            <person name="Labrenz M."/>
            <person name="Spormann A.M."/>
            <person name="Op Den Camp H."/>
            <person name="Overmann J."/>
            <person name="Amann R."/>
            <person name="Jetten M.S.M."/>
            <person name="Mascher T."/>
            <person name="Medema M.H."/>
            <person name="Devos D.P."/>
            <person name="Kaster A.-K."/>
            <person name="Ovreas L."/>
            <person name="Rohde M."/>
            <person name="Galperin M.Y."/>
            <person name="Jogler C."/>
        </authorList>
    </citation>
    <scope>NUCLEOTIDE SEQUENCE [LARGE SCALE GENOMIC DNA]</scope>
    <source>
        <strain evidence="10 11">CA54</strain>
    </source>
</reference>
<gene>
    <name evidence="10" type="ORF">CA54_11190</name>
</gene>
<accession>A0A5C6BLX2</accession>
<evidence type="ECO:0000256" key="3">
    <source>
        <dbReference type="ARBA" id="ARBA00022989"/>
    </source>
</evidence>
<feature type="transmembrane region" description="Helical" evidence="5">
    <location>
        <begin position="518"/>
        <end position="541"/>
    </location>
</feature>
<keyword evidence="2 5" id="KW-0812">Transmembrane</keyword>
<dbReference type="EMBL" id="SJPP01000001">
    <property type="protein sequence ID" value="TWU12296.1"/>
    <property type="molecule type" value="Genomic_DNA"/>
</dbReference>
<dbReference type="Pfam" id="PF01957">
    <property type="entry name" value="NfeD"/>
    <property type="match status" value="1"/>
</dbReference>
<feature type="domain" description="NfeD integral membrane" evidence="8">
    <location>
        <begin position="527"/>
        <end position="650"/>
    </location>
</feature>
<feature type="chain" id="PRO_5022698988" evidence="6">
    <location>
        <begin position="30"/>
        <end position="745"/>
    </location>
</feature>
<name>A0A5C6BLX2_9PLAN</name>
<dbReference type="PANTHER" id="PTHR33507">
    <property type="entry name" value="INNER MEMBRANE PROTEIN YBBJ"/>
    <property type="match status" value="1"/>
</dbReference>
<feature type="transmembrane region" description="Helical" evidence="5">
    <location>
        <begin position="548"/>
        <end position="566"/>
    </location>
</feature>
<proteinExistence type="predicted"/>
<dbReference type="CDD" id="cd07021">
    <property type="entry name" value="Clp_protease_NfeD_like"/>
    <property type="match status" value="1"/>
</dbReference>
<evidence type="ECO:0000256" key="1">
    <source>
        <dbReference type="ARBA" id="ARBA00004141"/>
    </source>
</evidence>
<evidence type="ECO:0000256" key="2">
    <source>
        <dbReference type="ARBA" id="ARBA00022692"/>
    </source>
</evidence>
<dbReference type="InterPro" id="IPR012340">
    <property type="entry name" value="NA-bd_OB-fold"/>
</dbReference>
<feature type="domain" description="NfeD-like C-terminal" evidence="7">
    <location>
        <begin position="689"/>
        <end position="744"/>
    </location>
</feature>
<evidence type="ECO:0000256" key="5">
    <source>
        <dbReference type="SAM" id="Phobius"/>
    </source>
</evidence>